<dbReference type="SUPFAM" id="SSF102114">
    <property type="entry name" value="Radical SAM enzymes"/>
    <property type="match status" value="1"/>
</dbReference>
<comment type="cofactor">
    <cofactor evidence="1">
        <name>[4Fe-4S] cluster</name>
        <dbReference type="ChEBI" id="CHEBI:49883"/>
    </cofactor>
</comment>
<evidence type="ECO:0000256" key="1">
    <source>
        <dbReference type="ARBA" id="ARBA00001966"/>
    </source>
</evidence>
<dbReference type="Pfam" id="PF04055">
    <property type="entry name" value="Radical_SAM"/>
    <property type="match status" value="1"/>
</dbReference>
<reference evidence="7" key="1">
    <citation type="submission" date="2006-09" db="EMBL/GenBank/DDBJ databases">
        <title>Complete sequence of Rhodopseudomonas palustris BisA53.</title>
        <authorList>
            <consortium name="US DOE Joint Genome Institute"/>
            <person name="Copeland A."/>
            <person name="Lucas S."/>
            <person name="Lapidus A."/>
            <person name="Barry K."/>
            <person name="Detter J.C."/>
            <person name="Glavina del Rio T."/>
            <person name="Hammon N."/>
            <person name="Israni S."/>
            <person name="Dalin E."/>
            <person name="Tice H."/>
            <person name="Pitluck S."/>
            <person name="Chain P."/>
            <person name="Malfatti S."/>
            <person name="Shin M."/>
            <person name="Vergez L."/>
            <person name="Schmutz J."/>
            <person name="Larimer F."/>
            <person name="Land M."/>
            <person name="Hauser L."/>
            <person name="Pelletier D.A."/>
            <person name="Kyrpides N."/>
            <person name="Kim E."/>
            <person name="Harwood C.S."/>
            <person name="Oda Y."/>
            <person name="Richardson P."/>
        </authorList>
    </citation>
    <scope>NUCLEOTIDE SEQUENCE [LARGE SCALE GENOMIC DNA]</scope>
    <source>
        <strain evidence="7">BisA53</strain>
    </source>
</reference>
<dbReference type="KEGG" id="rpe:RPE_3191"/>
<protein>
    <submittedName>
        <fullName evidence="7">Radical SAM domain protein</fullName>
    </submittedName>
</protein>
<dbReference type="GO" id="GO:0046872">
    <property type="term" value="F:metal ion binding"/>
    <property type="evidence" value="ECO:0007669"/>
    <property type="project" value="UniProtKB-KW"/>
</dbReference>
<keyword evidence="2" id="KW-0949">S-adenosyl-L-methionine</keyword>
<dbReference type="InterPro" id="IPR007197">
    <property type="entry name" value="rSAM"/>
</dbReference>
<keyword evidence="4" id="KW-0408">Iron</keyword>
<dbReference type="EMBL" id="CP000463">
    <property type="protein sequence ID" value="ABJ07126.1"/>
    <property type="molecule type" value="Genomic_DNA"/>
</dbReference>
<evidence type="ECO:0000259" key="6">
    <source>
        <dbReference type="Pfam" id="PF04055"/>
    </source>
</evidence>
<keyword evidence="5" id="KW-0411">Iron-sulfur</keyword>
<proteinExistence type="predicted"/>
<dbReference type="NCBIfam" id="NF045502">
    <property type="entry name" value="variant_rSAM"/>
    <property type="match status" value="1"/>
</dbReference>
<evidence type="ECO:0000256" key="2">
    <source>
        <dbReference type="ARBA" id="ARBA00022691"/>
    </source>
</evidence>
<dbReference type="InterPro" id="IPR013785">
    <property type="entry name" value="Aldolase_TIM"/>
</dbReference>
<accession>Q07LQ8</accession>
<feature type="domain" description="Radical SAM core" evidence="6">
    <location>
        <begin position="223"/>
        <end position="376"/>
    </location>
</feature>
<dbReference type="GO" id="GO:0051536">
    <property type="term" value="F:iron-sulfur cluster binding"/>
    <property type="evidence" value="ECO:0007669"/>
    <property type="project" value="UniProtKB-KW"/>
</dbReference>
<dbReference type="GO" id="GO:0003824">
    <property type="term" value="F:catalytic activity"/>
    <property type="evidence" value="ECO:0007669"/>
    <property type="project" value="InterPro"/>
</dbReference>
<gene>
    <name evidence="7" type="ordered locus">RPE_3191</name>
</gene>
<dbReference type="AlphaFoldDB" id="Q07LQ8"/>
<dbReference type="HOGENOM" id="CLU_054532_0_0_5"/>
<evidence type="ECO:0000256" key="5">
    <source>
        <dbReference type="ARBA" id="ARBA00023014"/>
    </source>
</evidence>
<name>Q07LQ8_RHOP5</name>
<dbReference type="STRING" id="316055.RPE_3191"/>
<evidence type="ECO:0000313" key="7">
    <source>
        <dbReference type="EMBL" id="ABJ07126.1"/>
    </source>
</evidence>
<dbReference type="SFLD" id="SFLDS00029">
    <property type="entry name" value="Radical_SAM"/>
    <property type="match status" value="1"/>
</dbReference>
<dbReference type="Gene3D" id="3.20.20.70">
    <property type="entry name" value="Aldolase class I"/>
    <property type="match status" value="1"/>
</dbReference>
<evidence type="ECO:0000256" key="4">
    <source>
        <dbReference type="ARBA" id="ARBA00023004"/>
    </source>
</evidence>
<evidence type="ECO:0000256" key="3">
    <source>
        <dbReference type="ARBA" id="ARBA00022723"/>
    </source>
</evidence>
<keyword evidence="3" id="KW-0479">Metal-binding</keyword>
<dbReference type="eggNOG" id="COG2516">
    <property type="taxonomic scope" value="Bacteria"/>
</dbReference>
<sequence length="477" mass="53401">MTSIDPRTDRAACVLPWIRNRRAQRSCCSAGTTRCGKVVLPFSVSSELSASISSVMIAGERRPCAAKRWIERMATTSELKQGLWKELALKAELGINGVAISQEALDFIQPGIRAQEQVHCLFEMDFETHTVELPSHFYLPLGLSVPFRWNPRSTYRVDLLGDRTVLTEGSEVLAEVRFRDRPAFYGAKTSDGIEMAQIGAHYADRHLFVVYSNECSYKDKGEDCLFCNINFTKDVYGEKQGVFWKNARQIGETAAWAYKQGEIDHLTVSGGVIPERRELEYYLDVAEAIQQHTGREDFNGTATIAAPLDLRNLDRFKEAGYRTTAMNIEIWDKGIYEAICPGKARGGGGWDHWVKALEYAAKVFGHGRVRSNIVAGIEPKRSTLAGLDYLASKGVVGTFAVWCPNPGSELEGHRSPEPSWYLDLAHKLVAIWKKNGITYDQVFDCNASSDTLQHDIYRIEDETLPVFATAKKLEPAE</sequence>
<dbReference type="InterPro" id="IPR058240">
    <property type="entry name" value="rSAM_sf"/>
</dbReference>
<organism evidence="7">
    <name type="scientific">Rhodopseudomonas palustris (strain BisA53)</name>
    <dbReference type="NCBI Taxonomy" id="316055"/>
    <lineage>
        <taxon>Bacteria</taxon>
        <taxon>Pseudomonadati</taxon>
        <taxon>Pseudomonadota</taxon>
        <taxon>Alphaproteobacteria</taxon>
        <taxon>Hyphomicrobiales</taxon>
        <taxon>Nitrobacteraceae</taxon>
        <taxon>Rhodopseudomonas</taxon>
    </lineage>
</organism>